<keyword evidence="1" id="KW-0378">Hydrolase</keyword>
<dbReference type="OrthoDB" id="9764088at2"/>
<gene>
    <name evidence="2" type="ORF">CAL65_12050</name>
</gene>
<dbReference type="GO" id="GO:0006508">
    <property type="term" value="P:proteolysis"/>
    <property type="evidence" value="ECO:0007669"/>
    <property type="project" value="UniProtKB-KW"/>
</dbReference>
<keyword evidence="3" id="KW-1185">Reference proteome</keyword>
<sequence>MLPRIIRIRRYAWSIGPPGPPQLRFCRSIRCGGRSLQRRSRVVSAKILTPSLVQAPRQRQYPLFLQPDQGIRLDTVMTVLRATYQGTVLAAKAQRPIGYERTAESHIIVLDDRMPKELKGVIWQAVSTPLGSPYMPLFNTIDDIPDGYTQGDNQYGPLSAYWSFRGLYSLAKSQGDTCLDEIVTLWKNYERSCLREHVYIKAMLTALYRSDPNGAIEFTKRYSTGIAYQTVGLANGKRNELMTKVATLEVEPL</sequence>
<dbReference type="Pfam" id="PF03577">
    <property type="entry name" value="Peptidase_C69"/>
    <property type="match status" value="1"/>
</dbReference>
<accession>A0A3E0WVI2</accession>
<name>A0A3E0WVI2_9GAMM</name>
<dbReference type="GO" id="GO:0016805">
    <property type="term" value="F:dipeptidase activity"/>
    <property type="evidence" value="ECO:0007669"/>
    <property type="project" value="UniProtKB-KW"/>
</dbReference>
<proteinExistence type="inferred from homology"/>
<dbReference type="InterPro" id="IPR005322">
    <property type="entry name" value="Peptidase_C69"/>
</dbReference>
<evidence type="ECO:0000313" key="3">
    <source>
        <dbReference type="Proteomes" id="UP000256763"/>
    </source>
</evidence>
<organism evidence="2 3">
    <name type="scientific">Alkalilimnicola ehrlichii</name>
    <dbReference type="NCBI Taxonomy" id="351052"/>
    <lineage>
        <taxon>Bacteria</taxon>
        <taxon>Pseudomonadati</taxon>
        <taxon>Pseudomonadota</taxon>
        <taxon>Gammaproteobacteria</taxon>
        <taxon>Chromatiales</taxon>
        <taxon>Ectothiorhodospiraceae</taxon>
        <taxon>Alkalilimnicola</taxon>
    </lineage>
</organism>
<dbReference type="EMBL" id="NFZW01000010">
    <property type="protein sequence ID" value="RFA36171.1"/>
    <property type="molecule type" value="Genomic_DNA"/>
</dbReference>
<dbReference type="EC" id="3.4.-.-" evidence="1"/>
<keyword evidence="1" id="KW-0224">Dipeptidase</keyword>
<protein>
    <recommendedName>
        <fullName evidence="1">Dipeptidase</fullName>
        <ecNumber evidence="1">3.4.-.-</ecNumber>
    </recommendedName>
</protein>
<dbReference type="Proteomes" id="UP000256763">
    <property type="component" value="Unassembled WGS sequence"/>
</dbReference>
<comment type="caution">
    <text evidence="2">The sequence shown here is derived from an EMBL/GenBank/DDBJ whole genome shotgun (WGS) entry which is preliminary data.</text>
</comment>
<comment type="catalytic activity">
    <reaction evidence="1">
        <text>an L-aminoacyl-L-amino acid + H2O = 2 an L-alpha-amino acid</text>
        <dbReference type="Rhea" id="RHEA:48940"/>
        <dbReference type="ChEBI" id="CHEBI:15377"/>
        <dbReference type="ChEBI" id="CHEBI:59869"/>
        <dbReference type="ChEBI" id="CHEBI:77460"/>
    </reaction>
</comment>
<keyword evidence="1" id="KW-0645">Protease</keyword>
<evidence type="ECO:0000256" key="1">
    <source>
        <dbReference type="RuleBase" id="RU364089"/>
    </source>
</evidence>
<dbReference type="GO" id="GO:0070004">
    <property type="term" value="F:cysteine-type exopeptidase activity"/>
    <property type="evidence" value="ECO:0007669"/>
    <property type="project" value="InterPro"/>
</dbReference>
<evidence type="ECO:0000313" key="2">
    <source>
        <dbReference type="EMBL" id="RFA36171.1"/>
    </source>
</evidence>
<dbReference type="AlphaFoldDB" id="A0A3E0WVI2"/>
<reference evidence="3" key="1">
    <citation type="submission" date="2017-05" db="EMBL/GenBank/DDBJ databases">
        <authorList>
            <person name="Sharma S."/>
            <person name="Sidhu C."/>
            <person name="Pinnaka A.K."/>
        </authorList>
    </citation>
    <scope>NUCLEOTIDE SEQUENCE [LARGE SCALE GENOMIC DNA]</scope>
    <source>
        <strain evidence="3">AK93</strain>
    </source>
</reference>
<comment type="similarity">
    <text evidence="1">Belongs to the peptidase C69 family.</text>
</comment>